<organism evidence="2 3">
    <name type="scientific">Dillenia turbinata</name>
    <dbReference type="NCBI Taxonomy" id="194707"/>
    <lineage>
        <taxon>Eukaryota</taxon>
        <taxon>Viridiplantae</taxon>
        <taxon>Streptophyta</taxon>
        <taxon>Embryophyta</taxon>
        <taxon>Tracheophyta</taxon>
        <taxon>Spermatophyta</taxon>
        <taxon>Magnoliopsida</taxon>
        <taxon>eudicotyledons</taxon>
        <taxon>Gunneridae</taxon>
        <taxon>Pentapetalae</taxon>
        <taxon>Dilleniales</taxon>
        <taxon>Dilleniaceae</taxon>
        <taxon>Dillenia</taxon>
    </lineage>
</organism>
<gene>
    <name evidence="2" type="ORF">RJ641_007498</name>
</gene>
<keyword evidence="2" id="KW-0378">Hydrolase</keyword>
<keyword evidence="2" id="KW-0067">ATP-binding</keyword>
<keyword evidence="2" id="KW-0547">Nucleotide-binding</keyword>
<evidence type="ECO:0000313" key="2">
    <source>
        <dbReference type="EMBL" id="KAK6925779.1"/>
    </source>
</evidence>
<keyword evidence="2" id="KW-0347">Helicase</keyword>
<feature type="domain" description="Helitron helicase-like" evidence="1">
    <location>
        <begin position="1"/>
        <end position="73"/>
    </location>
</feature>
<dbReference type="InterPro" id="IPR025476">
    <property type="entry name" value="Helitron_helicase-like"/>
</dbReference>
<evidence type="ECO:0000313" key="3">
    <source>
        <dbReference type="Proteomes" id="UP001370490"/>
    </source>
</evidence>
<sequence>MAICRWMGNPELFITFTANSKWNEVQYMLSEIPSQPSEDRPDILTRVFKIKLDLLLKDLTEKQFFKKVNADINQILFS</sequence>
<reference evidence="2 3" key="1">
    <citation type="submission" date="2023-12" db="EMBL/GenBank/DDBJ databases">
        <title>A high-quality genome assembly for Dillenia turbinata (Dilleniales).</title>
        <authorList>
            <person name="Chanderbali A."/>
        </authorList>
    </citation>
    <scope>NUCLEOTIDE SEQUENCE [LARGE SCALE GENOMIC DNA]</scope>
    <source>
        <strain evidence="2">LSX21</strain>
        <tissue evidence="2">Leaf</tissue>
    </source>
</reference>
<dbReference type="EMBL" id="JBAMMX010000015">
    <property type="protein sequence ID" value="KAK6925779.1"/>
    <property type="molecule type" value="Genomic_DNA"/>
</dbReference>
<dbReference type="Proteomes" id="UP001370490">
    <property type="component" value="Unassembled WGS sequence"/>
</dbReference>
<comment type="caution">
    <text evidence="2">The sequence shown here is derived from an EMBL/GenBank/DDBJ whole genome shotgun (WGS) entry which is preliminary data.</text>
</comment>
<dbReference type="GO" id="GO:0004386">
    <property type="term" value="F:helicase activity"/>
    <property type="evidence" value="ECO:0007669"/>
    <property type="project" value="UniProtKB-KW"/>
</dbReference>
<protein>
    <submittedName>
        <fullName evidence="2">Helitron helicase-like domain</fullName>
    </submittedName>
</protein>
<accession>A0AAN8V343</accession>
<dbReference type="Pfam" id="PF14214">
    <property type="entry name" value="Helitron_like_N"/>
    <property type="match status" value="1"/>
</dbReference>
<name>A0AAN8V343_9MAGN</name>
<dbReference type="AlphaFoldDB" id="A0AAN8V343"/>
<evidence type="ECO:0000259" key="1">
    <source>
        <dbReference type="Pfam" id="PF14214"/>
    </source>
</evidence>
<proteinExistence type="predicted"/>
<keyword evidence="3" id="KW-1185">Reference proteome</keyword>